<evidence type="ECO:0000256" key="9">
    <source>
        <dbReference type="ARBA" id="ARBA00023012"/>
    </source>
</evidence>
<dbReference type="SMART" id="SM00387">
    <property type="entry name" value="HATPase_c"/>
    <property type="match status" value="1"/>
</dbReference>
<reference evidence="14 15" key="1">
    <citation type="submission" date="2019-02" db="EMBL/GenBank/DDBJ databases">
        <title>Kribbella capetownensis sp. nov. and Kribbella speibonae sp. nov., isolated from soil.</title>
        <authorList>
            <person name="Curtis S.M."/>
            <person name="Norton I."/>
            <person name="Everest G.J."/>
            <person name="Meyers P.R."/>
        </authorList>
    </citation>
    <scope>NUCLEOTIDE SEQUENCE [LARGE SCALE GENOMIC DNA]</scope>
    <source>
        <strain evidence="14 15">DSM 27082</strain>
    </source>
</reference>
<dbReference type="Pfam" id="PF02518">
    <property type="entry name" value="HATPase_c"/>
    <property type="match status" value="1"/>
</dbReference>
<keyword evidence="5" id="KW-0808">Transferase</keyword>
<dbReference type="InterPro" id="IPR004358">
    <property type="entry name" value="Sig_transdc_His_kin-like_C"/>
</dbReference>
<feature type="domain" description="Histidine kinase" evidence="12">
    <location>
        <begin position="145"/>
        <end position="361"/>
    </location>
</feature>
<dbReference type="CDD" id="cd00082">
    <property type="entry name" value="HisKA"/>
    <property type="match status" value="1"/>
</dbReference>
<accession>A0A4R0I537</accession>
<gene>
    <name evidence="14" type="ORF">E0H50_35800</name>
</gene>
<dbReference type="SUPFAM" id="SSF47384">
    <property type="entry name" value="Homodimeric domain of signal transducing histidine kinase"/>
    <property type="match status" value="1"/>
</dbReference>
<evidence type="ECO:0000256" key="10">
    <source>
        <dbReference type="ARBA" id="ARBA00023136"/>
    </source>
</evidence>
<comment type="catalytic activity">
    <reaction evidence="1">
        <text>ATP + protein L-histidine = ADP + protein N-phospho-L-histidine.</text>
        <dbReference type="EC" id="2.7.13.3"/>
    </reaction>
</comment>
<protein>
    <recommendedName>
        <fullName evidence="3">histidine kinase</fullName>
        <ecNumber evidence="3">2.7.13.3</ecNumber>
    </recommendedName>
</protein>
<name>A0A4R0I537_9ACTN</name>
<evidence type="ECO:0000256" key="3">
    <source>
        <dbReference type="ARBA" id="ARBA00012438"/>
    </source>
</evidence>
<dbReference type="SMART" id="SM00304">
    <property type="entry name" value="HAMP"/>
    <property type="match status" value="1"/>
</dbReference>
<evidence type="ECO:0000313" key="15">
    <source>
        <dbReference type="Proteomes" id="UP000292695"/>
    </source>
</evidence>
<dbReference type="EMBL" id="SJKA01000019">
    <property type="protein sequence ID" value="TCC21644.1"/>
    <property type="molecule type" value="Genomic_DNA"/>
</dbReference>
<keyword evidence="7 14" id="KW-0418">Kinase</keyword>
<dbReference type="CDD" id="cd00075">
    <property type="entry name" value="HATPase"/>
    <property type="match status" value="1"/>
</dbReference>
<keyword evidence="10 11" id="KW-0472">Membrane</keyword>
<sequence length="365" mass="39084">MNRLSVRLFLSHLAVAVIGAVTTYAVVRLLAPTLFDSGMRMMGPRAGGQGGELRSTFVSAVNTSLVIGLILSAAVAAAAAAVAAHRLLSPLRAVRAATRRLAEGHYDEQVAAPRELELAELVHDVNDLAGRLGDTEERRVHLISDVAHELRTPLTVVEGYVEGMLDGVFPPDAETLQRVTTELHRLRRLADDLSALSRTEENLLDLRIQVIDLMPLVEQSAERMRPQFDEAGVRLTVTGTPAPIWVSGDPDRLAQVVTNLLGNALRATGPGGSVEVRTRHQRDLAEVQVIDDGEGLAREDLQRVFERFYRVRNRRGDHAGGSGIGLTIARGIVRAHGGDITAASAGPATGATFTVTLLALPGRGG</sequence>
<feature type="transmembrane region" description="Helical" evidence="11">
    <location>
        <begin position="65"/>
        <end position="85"/>
    </location>
</feature>
<dbReference type="InterPro" id="IPR036890">
    <property type="entry name" value="HATPase_C_sf"/>
</dbReference>
<dbReference type="PRINTS" id="PR00344">
    <property type="entry name" value="BCTRLSENSOR"/>
</dbReference>
<dbReference type="CDD" id="cd06225">
    <property type="entry name" value="HAMP"/>
    <property type="match status" value="1"/>
</dbReference>
<dbReference type="Proteomes" id="UP000292695">
    <property type="component" value="Unassembled WGS sequence"/>
</dbReference>
<dbReference type="Pfam" id="PF00512">
    <property type="entry name" value="HisKA"/>
    <property type="match status" value="1"/>
</dbReference>
<evidence type="ECO:0000256" key="11">
    <source>
        <dbReference type="SAM" id="Phobius"/>
    </source>
</evidence>
<dbReference type="InterPro" id="IPR005467">
    <property type="entry name" value="His_kinase_dom"/>
</dbReference>
<evidence type="ECO:0000256" key="7">
    <source>
        <dbReference type="ARBA" id="ARBA00022777"/>
    </source>
</evidence>
<dbReference type="RefSeq" id="WP_131295445.1">
    <property type="nucleotide sequence ID" value="NZ_SJKA01000019.1"/>
</dbReference>
<dbReference type="PROSITE" id="PS50885">
    <property type="entry name" value="HAMP"/>
    <property type="match status" value="1"/>
</dbReference>
<feature type="transmembrane region" description="Helical" evidence="11">
    <location>
        <begin position="12"/>
        <end position="31"/>
    </location>
</feature>
<dbReference type="InterPro" id="IPR003660">
    <property type="entry name" value="HAMP_dom"/>
</dbReference>
<keyword evidence="6 11" id="KW-0812">Transmembrane</keyword>
<proteinExistence type="predicted"/>
<dbReference type="AlphaFoldDB" id="A0A4R0I537"/>
<feature type="domain" description="HAMP" evidence="13">
    <location>
        <begin position="85"/>
        <end position="137"/>
    </location>
</feature>
<evidence type="ECO:0000259" key="13">
    <source>
        <dbReference type="PROSITE" id="PS50885"/>
    </source>
</evidence>
<evidence type="ECO:0000256" key="6">
    <source>
        <dbReference type="ARBA" id="ARBA00022692"/>
    </source>
</evidence>
<dbReference type="Pfam" id="PF00672">
    <property type="entry name" value="HAMP"/>
    <property type="match status" value="1"/>
</dbReference>
<keyword evidence="8 11" id="KW-1133">Transmembrane helix</keyword>
<dbReference type="InterPro" id="IPR036097">
    <property type="entry name" value="HisK_dim/P_sf"/>
</dbReference>
<dbReference type="SUPFAM" id="SSF55874">
    <property type="entry name" value="ATPase domain of HSP90 chaperone/DNA topoisomerase II/histidine kinase"/>
    <property type="match status" value="1"/>
</dbReference>
<evidence type="ECO:0000256" key="1">
    <source>
        <dbReference type="ARBA" id="ARBA00000085"/>
    </source>
</evidence>
<dbReference type="OrthoDB" id="5242752at2"/>
<dbReference type="InterPro" id="IPR003661">
    <property type="entry name" value="HisK_dim/P_dom"/>
</dbReference>
<dbReference type="EC" id="2.7.13.3" evidence="3"/>
<keyword evidence="15" id="KW-1185">Reference proteome</keyword>
<evidence type="ECO:0000313" key="14">
    <source>
        <dbReference type="EMBL" id="TCC21644.1"/>
    </source>
</evidence>
<dbReference type="GO" id="GO:0005886">
    <property type="term" value="C:plasma membrane"/>
    <property type="evidence" value="ECO:0007669"/>
    <property type="project" value="UniProtKB-SubCell"/>
</dbReference>
<dbReference type="FunFam" id="3.30.565.10:FF:000006">
    <property type="entry name" value="Sensor histidine kinase WalK"/>
    <property type="match status" value="1"/>
</dbReference>
<dbReference type="PANTHER" id="PTHR45436:SF5">
    <property type="entry name" value="SENSOR HISTIDINE KINASE TRCS"/>
    <property type="match status" value="1"/>
</dbReference>
<evidence type="ECO:0000259" key="12">
    <source>
        <dbReference type="PROSITE" id="PS50109"/>
    </source>
</evidence>
<dbReference type="InterPro" id="IPR050428">
    <property type="entry name" value="TCS_sensor_his_kinase"/>
</dbReference>
<comment type="caution">
    <text evidence="14">The sequence shown here is derived from an EMBL/GenBank/DDBJ whole genome shotgun (WGS) entry which is preliminary data.</text>
</comment>
<dbReference type="Gene3D" id="3.30.565.10">
    <property type="entry name" value="Histidine kinase-like ATPase, C-terminal domain"/>
    <property type="match status" value="1"/>
</dbReference>
<evidence type="ECO:0000256" key="2">
    <source>
        <dbReference type="ARBA" id="ARBA00004236"/>
    </source>
</evidence>
<dbReference type="SMART" id="SM00388">
    <property type="entry name" value="HisKA"/>
    <property type="match status" value="1"/>
</dbReference>
<keyword evidence="4" id="KW-0597">Phosphoprotein</keyword>
<dbReference type="SUPFAM" id="SSF158472">
    <property type="entry name" value="HAMP domain-like"/>
    <property type="match status" value="1"/>
</dbReference>
<dbReference type="Gene3D" id="6.10.340.10">
    <property type="match status" value="1"/>
</dbReference>
<dbReference type="Gene3D" id="1.10.287.130">
    <property type="match status" value="1"/>
</dbReference>
<evidence type="ECO:0000256" key="5">
    <source>
        <dbReference type="ARBA" id="ARBA00022679"/>
    </source>
</evidence>
<evidence type="ECO:0000256" key="4">
    <source>
        <dbReference type="ARBA" id="ARBA00022553"/>
    </source>
</evidence>
<dbReference type="InterPro" id="IPR003594">
    <property type="entry name" value="HATPase_dom"/>
</dbReference>
<dbReference type="PANTHER" id="PTHR45436">
    <property type="entry name" value="SENSOR HISTIDINE KINASE YKOH"/>
    <property type="match status" value="1"/>
</dbReference>
<evidence type="ECO:0000256" key="8">
    <source>
        <dbReference type="ARBA" id="ARBA00022989"/>
    </source>
</evidence>
<organism evidence="14 15">
    <name type="scientific">Kribbella sindirgiensis</name>
    <dbReference type="NCBI Taxonomy" id="1124744"/>
    <lineage>
        <taxon>Bacteria</taxon>
        <taxon>Bacillati</taxon>
        <taxon>Actinomycetota</taxon>
        <taxon>Actinomycetes</taxon>
        <taxon>Propionibacteriales</taxon>
        <taxon>Kribbellaceae</taxon>
        <taxon>Kribbella</taxon>
    </lineage>
</organism>
<comment type="subcellular location">
    <subcellularLocation>
        <location evidence="2">Cell membrane</location>
    </subcellularLocation>
</comment>
<dbReference type="GO" id="GO:0000155">
    <property type="term" value="F:phosphorelay sensor kinase activity"/>
    <property type="evidence" value="ECO:0007669"/>
    <property type="project" value="InterPro"/>
</dbReference>
<dbReference type="PROSITE" id="PS50109">
    <property type="entry name" value="HIS_KIN"/>
    <property type="match status" value="1"/>
</dbReference>
<keyword evidence="9" id="KW-0902">Two-component regulatory system</keyword>